<organism evidence="8 9">
    <name type="scientific">Chelativorans salis</name>
    <dbReference type="NCBI Taxonomy" id="2978478"/>
    <lineage>
        <taxon>Bacteria</taxon>
        <taxon>Pseudomonadati</taxon>
        <taxon>Pseudomonadota</taxon>
        <taxon>Alphaproteobacteria</taxon>
        <taxon>Hyphomicrobiales</taxon>
        <taxon>Phyllobacteriaceae</taxon>
        <taxon>Chelativorans</taxon>
    </lineage>
</organism>
<name>A0ABT2LS18_9HYPH</name>
<feature type="compositionally biased region" description="Polar residues" evidence="7">
    <location>
        <begin position="80"/>
        <end position="92"/>
    </location>
</feature>
<dbReference type="RefSeq" id="WP_260905772.1">
    <property type="nucleotide sequence ID" value="NZ_JAOCZP010000007.1"/>
</dbReference>
<gene>
    <name evidence="8" type="ORF">N5A92_20045</name>
</gene>
<evidence type="ECO:0000256" key="2">
    <source>
        <dbReference type="ARBA" id="ARBA00010270"/>
    </source>
</evidence>
<dbReference type="EMBL" id="JAOCZP010000007">
    <property type="protein sequence ID" value="MCT7377312.1"/>
    <property type="molecule type" value="Genomic_DNA"/>
</dbReference>
<accession>A0ABT2LS18</accession>
<reference evidence="8 9" key="1">
    <citation type="submission" date="2022-09" db="EMBL/GenBank/DDBJ databases">
        <title>Chelativorans salina sp. nov., a novel slightly halophilic bacterium isolated from a saline lake sediment enrichment.</title>
        <authorList>
            <person name="Gao L."/>
            <person name="Fang B.-Z."/>
            <person name="Li W.-J."/>
        </authorList>
    </citation>
    <scope>NUCLEOTIDE SEQUENCE [LARGE SCALE GENOMIC DNA]</scope>
    <source>
        <strain evidence="8 9">EGI FJ00035</strain>
    </source>
</reference>
<dbReference type="Pfam" id="PF07886">
    <property type="entry name" value="BA14K"/>
    <property type="match status" value="2"/>
</dbReference>
<keyword evidence="9" id="KW-1185">Reference proteome</keyword>
<keyword evidence="5" id="KW-0430">Lectin</keyword>
<evidence type="ECO:0000256" key="7">
    <source>
        <dbReference type="SAM" id="MobiDB-lite"/>
    </source>
</evidence>
<evidence type="ECO:0000313" key="9">
    <source>
        <dbReference type="Proteomes" id="UP001320831"/>
    </source>
</evidence>
<protein>
    <recommendedName>
        <fullName evidence="3">Lectin-like protein BA14k</fullName>
    </recommendedName>
</protein>
<sequence>MKPLLAIVAGFLVSSAVFISGAAVATYMIMAEPGRKLNTSQSVADSRSQKPGTANAAVRMARPVSPGGDQDVPDPESETQETLTDARTSSSAPVEEIDKISTSSIGAPDDPGNKQSSEKRETLSAAHIEWCSDSYRSYRPETNSYTPYGGGTRPCISPYPTAGTSVSSNSGQQRYATNDGIILSPEHVQDCLSRYRSYRSEDNSYQPYGGGPRRQCR</sequence>
<evidence type="ECO:0000256" key="1">
    <source>
        <dbReference type="ARBA" id="ARBA00004167"/>
    </source>
</evidence>
<proteinExistence type="inferred from homology"/>
<feature type="region of interest" description="Disordered" evidence="7">
    <location>
        <begin position="39"/>
        <end position="121"/>
    </location>
</feature>
<evidence type="ECO:0000256" key="5">
    <source>
        <dbReference type="ARBA" id="ARBA00022734"/>
    </source>
</evidence>
<evidence type="ECO:0000256" key="3">
    <source>
        <dbReference type="ARBA" id="ARBA00020552"/>
    </source>
</evidence>
<dbReference type="InterPro" id="IPR012413">
    <property type="entry name" value="BA14K"/>
</dbReference>
<keyword evidence="4" id="KW-0472">Membrane</keyword>
<comment type="caution">
    <text evidence="8">The sequence shown here is derived from an EMBL/GenBank/DDBJ whole genome shotgun (WGS) entry which is preliminary data.</text>
</comment>
<comment type="similarity">
    <text evidence="2">Belongs to the BA14k family.</text>
</comment>
<comment type="function">
    <text evidence="6">Has immunoglobulin-binding and hemagglutination properties, and can bind to mannose. Essential for virulence. May be involved in LPS biosynthesis or polysaccharide transport.</text>
</comment>
<evidence type="ECO:0000256" key="4">
    <source>
        <dbReference type="ARBA" id="ARBA00022475"/>
    </source>
</evidence>
<evidence type="ECO:0000313" key="8">
    <source>
        <dbReference type="EMBL" id="MCT7377312.1"/>
    </source>
</evidence>
<keyword evidence="4" id="KW-1003">Cell membrane</keyword>
<feature type="compositionally biased region" description="Polar residues" evidence="7">
    <location>
        <begin position="39"/>
        <end position="52"/>
    </location>
</feature>
<evidence type="ECO:0000256" key="6">
    <source>
        <dbReference type="ARBA" id="ARBA00025321"/>
    </source>
</evidence>
<comment type="subcellular location">
    <subcellularLocation>
        <location evidence="1">Membrane</location>
        <topology evidence="1">Single-pass membrane protein</topology>
    </subcellularLocation>
</comment>
<dbReference type="Proteomes" id="UP001320831">
    <property type="component" value="Unassembled WGS sequence"/>
</dbReference>